<keyword evidence="2 4" id="KW-1133">Transmembrane helix</keyword>
<dbReference type="InterPro" id="IPR011701">
    <property type="entry name" value="MFS"/>
</dbReference>
<accession>A0ABS4SQQ6</accession>
<feature type="transmembrane region" description="Helical" evidence="4">
    <location>
        <begin position="356"/>
        <end position="376"/>
    </location>
</feature>
<dbReference type="PANTHER" id="PTHR11360:SF284">
    <property type="entry name" value="EG:103B4.3 PROTEIN-RELATED"/>
    <property type="match status" value="1"/>
</dbReference>
<feature type="transmembrane region" description="Helical" evidence="4">
    <location>
        <begin position="90"/>
        <end position="110"/>
    </location>
</feature>
<feature type="domain" description="Major facilitator superfamily (MFS) profile" evidence="5">
    <location>
        <begin position="23"/>
        <end position="412"/>
    </location>
</feature>
<dbReference type="RefSeq" id="WP_307420143.1">
    <property type="nucleotide sequence ID" value="NZ_JAGINP010000018.1"/>
</dbReference>
<comment type="caution">
    <text evidence="6">The sequence shown here is derived from an EMBL/GenBank/DDBJ whole genome shotgun (WGS) entry which is preliminary data.</text>
</comment>
<dbReference type="InterPro" id="IPR036259">
    <property type="entry name" value="MFS_trans_sf"/>
</dbReference>
<dbReference type="PANTHER" id="PTHR11360">
    <property type="entry name" value="MONOCARBOXYLATE TRANSPORTER"/>
    <property type="match status" value="1"/>
</dbReference>
<feature type="transmembrane region" description="Helical" evidence="4">
    <location>
        <begin position="178"/>
        <end position="199"/>
    </location>
</feature>
<keyword evidence="3 4" id="KW-0472">Membrane</keyword>
<dbReference type="PROSITE" id="PS50850">
    <property type="entry name" value="MFS"/>
    <property type="match status" value="1"/>
</dbReference>
<keyword evidence="7" id="KW-1185">Reference proteome</keyword>
<protein>
    <submittedName>
        <fullName evidence="6">MFS family permease</fullName>
    </submittedName>
</protein>
<dbReference type="SUPFAM" id="SSF103473">
    <property type="entry name" value="MFS general substrate transporter"/>
    <property type="match status" value="1"/>
</dbReference>
<feature type="transmembrane region" description="Helical" evidence="4">
    <location>
        <begin position="20"/>
        <end position="40"/>
    </location>
</feature>
<feature type="transmembrane region" description="Helical" evidence="4">
    <location>
        <begin position="122"/>
        <end position="144"/>
    </location>
</feature>
<dbReference type="InterPro" id="IPR050327">
    <property type="entry name" value="Proton-linked_MCT"/>
</dbReference>
<evidence type="ECO:0000256" key="4">
    <source>
        <dbReference type="SAM" id="Phobius"/>
    </source>
</evidence>
<evidence type="ECO:0000259" key="5">
    <source>
        <dbReference type="PROSITE" id="PS50850"/>
    </source>
</evidence>
<reference evidence="6 7" key="1">
    <citation type="submission" date="2021-03" db="EMBL/GenBank/DDBJ databases">
        <title>Genomic Encyclopedia of Type Strains, Phase III (KMG-III): the genomes of soil and plant-associated and newly described type strains.</title>
        <authorList>
            <person name="Whitman W."/>
        </authorList>
    </citation>
    <scope>NUCLEOTIDE SEQUENCE [LARGE SCALE GENOMIC DNA]</scope>
    <source>
        <strain evidence="6 7">IMMIB AFH-6</strain>
    </source>
</reference>
<feature type="transmembrane region" description="Helical" evidence="4">
    <location>
        <begin position="233"/>
        <end position="255"/>
    </location>
</feature>
<evidence type="ECO:0000313" key="7">
    <source>
        <dbReference type="Proteomes" id="UP000781958"/>
    </source>
</evidence>
<gene>
    <name evidence="6" type="ORF">J2851_004699</name>
</gene>
<evidence type="ECO:0000256" key="2">
    <source>
        <dbReference type="ARBA" id="ARBA00022989"/>
    </source>
</evidence>
<dbReference type="Pfam" id="PF07690">
    <property type="entry name" value="MFS_1"/>
    <property type="match status" value="1"/>
</dbReference>
<dbReference type="EMBL" id="JAGINP010000018">
    <property type="protein sequence ID" value="MBP2294903.1"/>
    <property type="molecule type" value="Genomic_DNA"/>
</dbReference>
<dbReference type="Proteomes" id="UP000781958">
    <property type="component" value="Unassembled WGS sequence"/>
</dbReference>
<evidence type="ECO:0000313" key="6">
    <source>
        <dbReference type="EMBL" id="MBP2294903.1"/>
    </source>
</evidence>
<dbReference type="CDD" id="cd17355">
    <property type="entry name" value="MFS_YcxA_like"/>
    <property type="match status" value="1"/>
</dbReference>
<feature type="transmembrane region" description="Helical" evidence="4">
    <location>
        <begin position="61"/>
        <end position="84"/>
    </location>
</feature>
<dbReference type="Gene3D" id="1.20.1250.20">
    <property type="entry name" value="MFS general substrate transporter like domains"/>
    <property type="match status" value="2"/>
</dbReference>
<evidence type="ECO:0000256" key="3">
    <source>
        <dbReference type="ARBA" id="ARBA00023136"/>
    </source>
</evidence>
<name>A0ABS4SQQ6_9PROT</name>
<organism evidence="6 7">
    <name type="scientific">Azospirillum rugosum</name>
    <dbReference type="NCBI Taxonomy" id="416170"/>
    <lineage>
        <taxon>Bacteria</taxon>
        <taxon>Pseudomonadati</taxon>
        <taxon>Pseudomonadota</taxon>
        <taxon>Alphaproteobacteria</taxon>
        <taxon>Rhodospirillales</taxon>
        <taxon>Azospirillaceae</taxon>
        <taxon>Azospirillum</taxon>
    </lineage>
</organism>
<feature type="transmembrane region" description="Helical" evidence="4">
    <location>
        <begin position="267"/>
        <end position="285"/>
    </location>
</feature>
<dbReference type="InterPro" id="IPR020846">
    <property type="entry name" value="MFS_dom"/>
</dbReference>
<feature type="transmembrane region" description="Helical" evidence="4">
    <location>
        <begin position="388"/>
        <end position="407"/>
    </location>
</feature>
<keyword evidence="1 4" id="KW-0812">Transmembrane</keyword>
<sequence>MSSSNQPGPVATPAATQRSWQTPGFVIACGCLIAMLAFGPRSSMGLFIKPLSEANGWGRDVFALSIALQNLLWGIGTPIAGALADRYGPALVLGISGVFYAAGLALMSVADSQLLLHLSAGLLIGIGLAGASFGIVIAGFSRIVPPEKRSWSMGIATAAGSLGQTLFAPMGQAFIAAYGWQTALVLFGATMMLIPVFAASFAGAGGGRNAPVVTGADIGFAAMIRQAFRHRSYVLLVTGFFVCGFQLAFITTHLPPYLMGAGISPSLASWAMGLIGLFNVIGSYASGVLGGRMSKRYLLCANYALRGICTAIFILMPVTPATVVVYSAAMGLLWLSTVPPTSGLVALMFGTRYLGMLYGFAFLSHQIGGFLGVWLGGVLFERTGSYDVVWWASVVLALASAAVNWPIAEKPAPSSLTAQQAKA</sequence>
<proteinExistence type="predicted"/>
<evidence type="ECO:0000256" key="1">
    <source>
        <dbReference type="ARBA" id="ARBA00022692"/>
    </source>
</evidence>